<sequence>MSTSIGYTSAINGSYSNIVNTAQRKPGARAVLGGGIPGFVAQGLNDTDNNDQFAQTRFTLRNAWNNSYQSQLNRKKLKRVITPFRAVNNAGDVLAREWIYYSCGGPCQTFQSRPNLRGLRTHFGAIQSGCDNSGVPAGTCNNKYVYDSSDYVTYLKQKAVGKNYNAVTNGGDYGNASQSAIRAIRRY</sequence>
<proteinExistence type="predicted"/>
<evidence type="ECO:0000313" key="1">
    <source>
        <dbReference type="EMBL" id="QHT19986.1"/>
    </source>
</evidence>
<dbReference type="AlphaFoldDB" id="A0A6C0DSM6"/>
<reference evidence="1" key="1">
    <citation type="journal article" date="2020" name="Nature">
        <title>Giant virus diversity and host interactions through global metagenomics.</title>
        <authorList>
            <person name="Schulz F."/>
            <person name="Roux S."/>
            <person name="Paez-Espino D."/>
            <person name="Jungbluth S."/>
            <person name="Walsh D.A."/>
            <person name="Denef V.J."/>
            <person name="McMahon K.D."/>
            <person name="Konstantinidis K.T."/>
            <person name="Eloe-Fadrosh E.A."/>
            <person name="Kyrpides N.C."/>
            <person name="Woyke T."/>
        </authorList>
    </citation>
    <scope>NUCLEOTIDE SEQUENCE</scope>
    <source>
        <strain evidence="1">GVMAG-M-3300023174-5</strain>
    </source>
</reference>
<name>A0A6C0DSM6_9ZZZZ</name>
<organism evidence="1">
    <name type="scientific">viral metagenome</name>
    <dbReference type="NCBI Taxonomy" id="1070528"/>
    <lineage>
        <taxon>unclassified sequences</taxon>
        <taxon>metagenomes</taxon>
        <taxon>organismal metagenomes</taxon>
    </lineage>
</organism>
<accession>A0A6C0DSM6</accession>
<dbReference type="EMBL" id="MN739674">
    <property type="protein sequence ID" value="QHT19986.1"/>
    <property type="molecule type" value="Genomic_DNA"/>
</dbReference>
<protein>
    <submittedName>
        <fullName evidence="1">Uncharacterized protein</fullName>
    </submittedName>
</protein>